<sequence length="354" mass="41324">MSNHKKEASAKTGLLPGTAVYVGEQPPQPTQVLIHIYDKFHYKVLELFDEQQVKEAFDAGKNIWIDISGLADIEKITKICSFYSIHPLIIEDLLNTKQRPKVDVIEDSIFVVFKLLQSSSDLLTYNTEQFSLIIKHKLLLTFRESPRYNLSTLYHRLNGTHSLTREHGSDYLTYLIMDYIVDDYFNFVEATAELLETLEEQLINKPETIKLRTLYTIKRRTITLRKTIPPLRDIVHLLLTDDSGLINKKYSLYFLDLHDHCIRLVESIDLHREMSASMLDIYLSTINNRMNESMKILTLFASIFIPLSFIAGVYGMNFKFMPELDWRYGYPLILGTMVLLAIIMLYFFKRKKLF</sequence>
<dbReference type="RefSeq" id="WP_035886470.1">
    <property type="nucleotide sequence ID" value="NZ_JNCF01000002.1"/>
</dbReference>
<dbReference type="EMBL" id="JNCF01000002">
    <property type="protein sequence ID" value="KGP64294.1"/>
    <property type="molecule type" value="Genomic_DNA"/>
</dbReference>
<evidence type="ECO:0000313" key="9">
    <source>
        <dbReference type="EMBL" id="KGP64294.1"/>
    </source>
</evidence>
<dbReference type="GO" id="GO:0015095">
    <property type="term" value="F:magnesium ion transmembrane transporter activity"/>
    <property type="evidence" value="ECO:0007669"/>
    <property type="project" value="UniProtKB-UniRule"/>
</dbReference>
<comment type="caution">
    <text evidence="9">The sequence shown here is derived from an EMBL/GenBank/DDBJ whole genome shotgun (WGS) entry which is preliminary data.</text>
</comment>
<evidence type="ECO:0000256" key="4">
    <source>
        <dbReference type="ARBA" id="ARBA00022475"/>
    </source>
</evidence>
<evidence type="ECO:0000313" key="10">
    <source>
        <dbReference type="Proteomes" id="UP000054422"/>
    </source>
</evidence>
<keyword evidence="8" id="KW-0406">Ion transport</keyword>
<evidence type="ECO:0000256" key="8">
    <source>
        <dbReference type="RuleBase" id="RU362010"/>
    </source>
</evidence>
<dbReference type="InterPro" id="IPR002523">
    <property type="entry name" value="MgTranspt_CorA/ZnTranspt_ZntB"/>
</dbReference>
<dbReference type="InterPro" id="IPR045863">
    <property type="entry name" value="CorA_TM1_TM2"/>
</dbReference>
<keyword evidence="7 8" id="KW-0472">Membrane</keyword>
<gene>
    <name evidence="8" type="primary">corA</name>
    <name evidence="9" type="ORF">EP47_00130</name>
</gene>
<evidence type="ECO:0000256" key="1">
    <source>
        <dbReference type="ARBA" id="ARBA00004651"/>
    </source>
</evidence>
<evidence type="ECO:0000256" key="6">
    <source>
        <dbReference type="ARBA" id="ARBA00022989"/>
    </source>
</evidence>
<keyword evidence="10" id="KW-1185">Reference proteome</keyword>
<dbReference type="PANTHER" id="PTHR46494:SF1">
    <property type="entry name" value="CORA FAMILY METAL ION TRANSPORTER (EUROFUNG)"/>
    <property type="match status" value="1"/>
</dbReference>
<dbReference type="NCBIfam" id="TIGR00383">
    <property type="entry name" value="corA"/>
    <property type="match status" value="1"/>
</dbReference>
<evidence type="ECO:0000256" key="2">
    <source>
        <dbReference type="ARBA" id="ARBA00009765"/>
    </source>
</evidence>
<dbReference type="OrthoDB" id="9803416at2"/>
<organism evidence="9 10">
    <name type="scientific">Legionella norrlandica</name>
    <dbReference type="NCBI Taxonomy" id="1498499"/>
    <lineage>
        <taxon>Bacteria</taxon>
        <taxon>Pseudomonadati</taxon>
        <taxon>Pseudomonadota</taxon>
        <taxon>Gammaproteobacteria</taxon>
        <taxon>Legionellales</taxon>
        <taxon>Legionellaceae</taxon>
        <taxon>Legionella</taxon>
    </lineage>
</organism>
<reference evidence="9 10" key="1">
    <citation type="submission" date="2014-05" db="EMBL/GenBank/DDBJ databases">
        <authorList>
            <person name="Rizzardi K."/>
            <person name="Winiecka-Krusnell J."/>
            <person name="Ramliden M."/>
            <person name="Alm E."/>
            <person name="Andersson S."/>
            <person name="Byfors S."/>
        </authorList>
    </citation>
    <scope>NUCLEOTIDE SEQUENCE [LARGE SCALE GENOMIC DNA]</scope>
    <source>
        <strain evidence="9 10">LEGN</strain>
    </source>
</reference>
<dbReference type="Pfam" id="PF01544">
    <property type="entry name" value="CorA"/>
    <property type="match status" value="1"/>
</dbReference>
<keyword evidence="8" id="KW-0460">Magnesium</keyword>
<dbReference type="CDD" id="cd12828">
    <property type="entry name" value="TmCorA-like_1"/>
    <property type="match status" value="1"/>
</dbReference>
<name>A0A0A2SXY3_9GAMM</name>
<dbReference type="InterPro" id="IPR045861">
    <property type="entry name" value="CorA_cytoplasmic_dom"/>
</dbReference>
<dbReference type="Gene3D" id="3.30.460.20">
    <property type="entry name" value="CorA soluble domain-like"/>
    <property type="match status" value="1"/>
</dbReference>
<dbReference type="GO" id="GO:0005886">
    <property type="term" value="C:plasma membrane"/>
    <property type="evidence" value="ECO:0007669"/>
    <property type="project" value="UniProtKB-SubCell"/>
</dbReference>
<accession>A0A0A2SXY3</accession>
<dbReference type="SUPFAM" id="SSF143865">
    <property type="entry name" value="CorA soluble domain-like"/>
    <property type="match status" value="1"/>
</dbReference>
<comment type="subcellular location">
    <subcellularLocation>
        <location evidence="1">Cell membrane</location>
        <topology evidence="1">Multi-pass membrane protein</topology>
    </subcellularLocation>
    <subcellularLocation>
        <location evidence="8">Membrane</location>
        <topology evidence="8">Multi-pass membrane protein</topology>
    </subcellularLocation>
</comment>
<dbReference type="InterPro" id="IPR004488">
    <property type="entry name" value="Mg/Co-transport_prot_CorA"/>
</dbReference>
<evidence type="ECO:0000256" key="5">
    <source>
        <dbReference type="ARBA" id="ARBA00022692"/>
    </source>
</evidence>
<dbReference type="PANTHER" id="PTHR46494">
    <property type="entry name" value="CORA FAMILY METAL ION TRANSPORTER (EUROFUNG)"/>
    <property type="match status" value="1"/>
</dbReference>
<evidence type="ECO:0000256" key="7">
    <source>
        <dbReference type="ARBA" id="ARBA00023136"/>
    </source>
</evidence>
<feature type="transmembrane region" description="Helical" evidence="8">
    <location>
        <begin position="328"/>
        <end position="348"/>
    </location>
</feature>
<keyword evidence="3 8" id="KW-0813">Transport</keyword>
<comment type="similarity">
    <text evidence="2 8">Belongs to the CorA metal ion transporter (MIT) (TC 1.A.35) family.</text>
</comment>
<comment type="function">
    <text evidence="8">Mediates influx of magnesium ions.</text>
</comment>
<dbReference type="AlphaFoldDB" id="A0A0A2SXY3"/>
<dbReference type="GO" id="GO:0050897">
    <property type="term" value="F:cobalt ion binding"/>
    <property type="evidence" value="ECO:0007669"/>
    <property type="project" value="TreeGrafter"/>
</dbReference>
<evidence type="ECO:0000256" key="3">
    <source>
        <dbReference type="ARBA" id="ARBA00022448"/>
    </source>
</evidence>
<dbReference type="SUPFAM" id="SSF144083">
    <property type="entry name" value="Magnesium transport protein CorA, transmembrane region"/>
    <property type="match status" value="1"/>
</dbReference>
<protein>
    <recommendedName>
        <fullName evidence="8">Magnesium transport protein CorA</fullName>
    </recommendedName>
</protein>
<keyword evidence="6 8" id="KW-1133">Transmembrane helix</keyword>
<dbReference type="GO" id="GO:0000287">
    <property type="term" value="F:magnesium ion binding"/>
    <property type="evidence" value="ECO:0007669"/>
    <property type="project" value="TreeGrafter"/>
</dbReference>
<dbReference type="Gene3D" id="1.20.58.340">
    <property type="entry name" value="Magnesium transport protein CorA, transmembrane region"/>
    <property type="match status" value="2"/>
</dbReference>
<dbReference type="GO" id="GO:0015087">
    <property type="term" value="F:cobalt ion transmembrane transporter activity"/>
    <property type="evidence" value="ECO:0007669"/>
    <property type="project" value="UniProtKB-UniRule"/>
</dbReference>
<keyword evidence="4 8" id="KW-1003">Cell membrane</keyword>
<feature type="transmembrane region" description="Helical" evidence="8">
    <location>
        <begin position="296"/>
        <end position="316"/>
    </location>
</feature>
<dbReference type="Proteomes" id="UP000054422">
    <property type="component" value="Unassembled WGS sequence"/>
</dbReference>
<proteinExistence type="inferred from homology"/>
<keyword evidence="5 8" id="KW-0812">Transmembrane</keyword>
<dbReference type="FunFam" id="1.20.58.340:FF:000012">
    <property type="entry name" value="Magnesium transport protein CorA"/>
    <property type="match status" value="1"/>
</dbReference>